<dbReference type="InterPro" id="IPR050562">
    <property type="entry name" value="FAD_mOase_fung"/>
</dbReference>
<feature type="transmembrane region" description="Helical" evidence="5">
    <location>
        <begin position="599"/>
        <end position="615"/>
    </location>
</feature>
<keyword evidence="5" id="KW-0472">Membrane</keyword>
<feature type="transmembrane region" description="Helical" evidence="5">
    <location>
        <begin position="798"/>
        <end position="816"/>
    </location>
</feature>
<dbReference type="GO" id="GO:0004497">
    <property type="term" value="F:monooxygenase activity"/>
    <property type="evidence" value="ECO:0007669"/>
    <property type="project" value="InterPro"/>
</dbReference>
<feature type="transmembrane region" description="Helical" evidence="5">
    <location>
        <begin position="677"/>
        <end position="696"/>
    </location>
</feature>
<keyword evidence="5" id="KW-0812">Transmembrane</keyword>
<evidence type="ECO:0000256" key="5">
    <source>
        <dbReference type="SAM" id="Phobius"/>
    </source>
</evidence>
<evidence type="ECO:0000313" key="7">
    <source>
        <dbReference type="EMBL" id="THX19929.1"/>
    </source>
</evidence>
<dbReference type="InterPro" id="IPR002938">
    <property type="entry name" value="FAD-bd"/>
</dbReference>
<keyword evidence="3" id="KW-0274">FAD</keyword>
<feature type="transmembrane region" description="Helical" evidence="5">
    <location>
        <begin position="527"/>
        <end position="548"/>
    </location>
</feature>
<dbReference type="Gene3D" id="3.50.50.60">
    <property type="entry name" value="FAD/NAD(P)-binding domain"/>
    <property type="match status" value="1"/>
</dbReference>
<dbReference type="GO" id="GO:0071949">
    <property type="term" value="F:FAD binding"/>
    <property type="evidence" value="ECO:0007669"/>
    <property type="project" value="InterPro"/>
</dbReference>
<feature type="domain" description="FAD-binding" evidence="6">
    <location>
        <begin position="81"/>
        <end position="246"/>
    </location>
</feature>
<dbReference type="InterPro" id="IPR036188">
    <property type="entry name" value="FAD/NAD-bd_sf"/>
</dbReference>
<organism evidence="7 8">
    <name type="scientific">Aureobasidium pullulans</name>
    <name type="common">Black yeast</name>
    <name type="synonym">Pullularia pullulans</name>
    <dbReference type="NCBI Taxonomy" id="5580"/>
    <lineage>
        <taxon>Eukaryota</taxon>
        <taxon>Fungi</taxon>
        <taxon>Dikarya</taxon>
        <taxon>Ascomycota</taxon>
        <taxon>Pezizomycotina</taxon>
        <taxon>Dothideomycetes</taxon>
        <taxon>Dothideomycetidae</taxon>
        <taxon>Dothideales</taxon>
        <taxon>Saccotheciaceae</taxon>
        <taxon>Aureobasidium</taxon>
    </lineage>
</organism>
<dbReference type="PANTHER" id="PTHR47356">
    <property type="entry name" value="FAD-DEPENDENT MONOOXYGENASE ASQG-RELATED"/>
    <property type="match status" value="1"/>
</dbReference>
<dbReference type="PRINTS" id="PR00420">
    <property type="entry name" value="RNGMNOXGNASE"/>
</dbReference>
<comment type="similarity">
    <text evidence="1">Belongs to the paxM FAD-dependent monooxygenase family.</text>
</comment>
<feature type="transmembrane region" description="Helical" evidence="5">
    <location>
        <begin position="750"/>
        <end position="777"/>
    </location>
</feature>
<protein>
    <submittedName>
        <fullName evidence="7">FAD/NAD(P)-binding domain-containing protein</fullName>
    </submittedName>
</protein>
<accession>A0AB74JEW6</accession>
<gene>
    <name evidence="7" type="ORF">D6D12_10552</name>
</gene>
<evidence type="ECO:0000259" key="6">
    <source>
        <dbReference type="Pfam" id="PF01494"/>
    </source>
</evidence>
<dbReference type="EMBL" id="QZAT01000311">
    <property type="protein sequence ID" value="THX19929.1"/>
    <property type="molecule type" value="Genomic_DNA"/>
</dbReference>
<dbReference type="Proteomes" id="UP000310374">
    <property type="component" value="Unassembled WGS sequence"/>
</dbReference>
<feature type="transmembrane region" description="Helical" evidence="5">
    <location>
        <begin position="635"/>
        <end position="656"/>
    </location>
</feature>
<keyword evidence="2" id="KW-0285">Flavoprotein</keyword>
<comment type="caution">
    <text evidence="7">The sequence shown here is derived from an EMBL/GenBank/DDBJ whole genome shotgun (WGS) entry which is preliminary data.</text>
</comment>
<evidence type="ECO:0000256" key="4">
    <source>
        <dbReference type="ARBA" id="ARBA00023002"/>
    </source>
</evidence>
<feature type="transmembrane region" description="Helical" evidence="5">
    <location>
        <begin position="828"/>
        <end position="854"/>
    </location>
</feature>
<reference evidence="7 8" key="1">
    <citation type="submission" date="2018-10" db="EMBL/GenBank/DDBJ databases">
        <title>Fifty Aureobasidium pullulans genomes reveal a recombining polyextremotolerant generalist.</title>
        <authorList>
            <person name="Gostincar C."/>
            <person name="Turk M."/>
            <person name="Zajc J."/>
            <person name="Gunde-Cimerman N."/>
        </authorList>
    </citation>
    <scope>NUCLEOTIDE SEQUENCE [LARGE SCALE GENOMIC DNA]</scope>
    <source>
        <strain evidence="7 8">EXF-10081</strain>
    </source>
</reference>
<proteinExistence type="inferred from homology"/>
<sequence>MLHALCYPPVVPYSHSVKSQVSAMDGCPVSYVVISPVHLHFLRIPLFMPILLGLHQRYLQCFLVAQHKSSLNFSPMTTPLKVVVVGGGIAGLTLANALEQASIDYVLLKRRQEIAPQVGASIGIMSNGCRIMDQLGCRDALYACVVCLNVSDQSRVQFLTWLGTNSMNLRSRQRWSGYGFAFSDRQDILQVLYDNLKDKSKVLVGKKLSLVRQQPNGVTVVCEDGSSYTGDILAAADGVNSKARSEMWRLADEQDPELVKADKNSLECSYQCLYGIASSSAGLTIGDLHVGYNKDCSLLTIVGKDDRTYYFVFEKMDKTYKLPHIPTYTGADKAEFAERHCNMKATESVQFRDIHKHSVSSTLVGVETASYKIWTWGRIACVGDASHKMTPNAAGFGGNAAMESAAALANSVKKLADQIKEGRPTEDQIVACLQDYQKTREIRAKAAIDASNLLTRVQALATWGHVLFAKYGLTILGDFLENLGSNMAVGATLLDYLPPPEVSLKGALPFNPEQGDGHKESFFRRALVALPFLGLFAYAISIANPTFVDTESGGMFDVTRNGTGLPPASIGGQSNGFAMLSNVYIAASENPDLATGFRIATFLAYFGVILAIWSIETVRRCNALMPVQLPSLFAFFAQSKGVGIVAPLYYFLHWVMTPIDSFKATDMRLTRLNYTRAILPSLFLVYYLPLLQSYLLPNKLQSQTWLQIWRYFPIWHSLAQWAISKCWKDTIDEDKISAPKKDVFTIRYTIAVPALMSTVVWLWTVLYTPVSLYHLLIPQHLARTVMDIKSFTHDAVQWNLLLFITSTYLWLFYFVWDAKSAGMLEKTWFELLLSMALLTVALGPGGAVGLAYLYREYIITEKRHRAALTVESVGRRAAVMNGRK</sequence>
<dbReference type="SUPFAM" id="SSF51905">
    <property type="entry name" value="FAD/NAD(P)-binding domain"/>
    <property type="match status" value="1"/>
</dbReference>
<evidence type="ECO:0000256" key="3">
    <source>
        <dbReference type="ARBA" id="ARBA00022827"/>
    </source>
</evidence>
<dbReference type="AlphaFoldDB" id="A0AB74JEW6"/>
<keyword evidence="4" id="KW-0560">Oxidoreductase</keyword>
<feature type="domain" description="FAD-binding" evidence="6">
    <location>
        <begin position="331"/>
        <end position="450"/>
    </location>
</feature>
<evidence type="ECO:0000313" key="8">
    <source>
        <dbReference type="Proteomes" id="UP000310374"/>
    </source>
</evidence>
<dbReference type="Pfam" id="PF01494">
    <property type="entry name" value="FAD_binding_3"/>
    <property type="match status" value="2"/>
</dbReference>
<keyword evidence="5" id="KW-1133">Transmembrane helix</keyword>
<dbReference type="PANTHER" id="PTHR47356:SF2">
    <property type="entry name" value="FAD-BINDING DOMAIN-CONTAINING PROTEIN-RELATED"/>
    <property type="match status" value="1"/>
</dbReference>
<evidence type="ECO:0000256" key="1">
    <source>
        <dbReference type="ARBA" id="ARBA00007992"/>
    </source>
</evidence>
<name>A0AB74JEW6_AURPU</name>
<evidence type="ECO:0000256" key="2">
    <source>
        <dbReference type="ARBA" id="ARBA00022630"/>
    </source>
</evidence>